<evidence type="ECO:0000313" key="3">
    <source>
        <dbReference type="EMBL" id="TMR41989.1"/>
    </source>
</evidence>
<dbReference type="PANTHER" id="PTHR11695">
    <property type="entry name" value="ALCOHOL DEHYDROGENASE RELATED"/>
    <property type="match status" value="1"/>
</dbReference>
<dbReference type="OrthoDB" id="3727682at2"/>
<dbReference type="SMART" id="SM00829">
    <property type="entry name" value="PKS_ER"/>
    <property type="match status" value="1"/>
</dbReference>
<dbReference type="GO" id="GO:0016491">
    <property type="term" value="F:oxidoreductase activity"/>
    <property type="evidence" value="ECO:0007669"/>
    <property type="project" value="InterPro"/>
</dbReference>
<protein>
    <submittedName>
        <fullName evidence="3">NAD(P)-dependent alcohol dehydrogenase</fullName>
    </submittedName>
</protein>
<evidence type="ECO:0000259" key="2">
    <source>
        <dbReference type="SMART" id="SM00829"/>
    </source>
</evidence>
<proteinExistence type="predicted"/>
<dbReference type="EMBL" id="VCKZ01000009">
    <property type="protein sequence ID" value="TMR41989.1"/>
    <property type="molecule type" value="Genomic_DNA"/>
</dbReference>
<keyword evidence="4" id="KW-1185">Reference proteome</keyword>
<gene>
    <name evidence="3" type="ORF">ETD96_02910</name>
</gene>
<sequence>MERGGGPQRARAEQPQQIPRWPVSADRTRGDGRLAYGAFVKAAVHARYGPPEVVQIAEVDEPVAGDGDVLVKVHATTVNRTDCAYRAARPFFMRLLTGLTRPRRKILGTEFAGVVEAVGSGVASFAVGDRVFGYNEGRFGTHAEYLSVPESGMIATMPADADFREAAAGTEGAHYALSAIRTSRITAGQDVLVYGATGAIGSAAVQLLKSMNVTVTAVCDTANLQLVRDLGPHRVIDYTTQDFTADEQRYDLVLDAVGKSTFGRCRRLLKPGGLYMSSDLGPGWQNIPLSLFTPLLRGKRVKFGAPTQNKEMVEHLRGLMESGQFRPVIDRRYPLDQIVEAYRYVETGQKIGNVVIDVAPHP</sequence>
<dbReference type="AlphaFoldDB" id="A0A5S4HAI2"/>
<dbReference type="PANTHER" id="PTHR11695:SF648">
    <property type="entry name" value="ZINC-BINDING OXIDOREDUCTASE"/>
    <property type="match status" value="1"/>
</dbReference>
<dbReference type="InterPro" id="IPR036291">
    <property type="entry name" value="NAD(P)-bd_dom_sf"/>
</dbReference>
<name>A0A5S4HAI2_9ACTN</name>
<feature type="domain" description="Enoyl reductase (ER)" evidence="2">
    <location>
        <begin position="49"/>
        <end position="356"/>
    </location>
</feature>
<dbReference type="Pfam" id="PF13602">
    <property type="entry name" value="ADH_zinc_N_2"/>
    <property type="match status" value="1"/>
</dbReference>
<evidence type="ECO:0000313" key="4">
    <source>
        <dbReference type="Proteomes" id="UP000305238"/>
    </source>
</evidence>
<dbReference type="Proteomes" id="UP000305238">
    <property type="component" value="Unassembled WGS sequence"/>
</dbReference>
<dbReference type="InterPro" id="IPR020843">
    <property type="entry name" value="ER"/>
</dbReference>
<dbReference type="CDD" id="cd08267">
    <property type="entry name" value="MDR1"/>
    <property type="match status" value="1"/>
</dbReference>
<dbReference type="InterPro" id="IPR011032">
    <property type="entry name" value="GroES-like_sf"/>
</dbReference>
<dbReference type="Pfam" id="PF08240">
    <property type="entry name" value="ADH_N"/>
    <property type="match status" value="1"/>
</dbReference>
<reference evidence="3 4" key="1">
    <citation type="submission" date="2019-05" db="EMBL/GenBank/DDBJ databases">
        <title>Draft genome sequence of Actinomadura geliboluensis A8036.</title>
        <authorList>
            <person name="Saricaoglu S."/>
            <person name="Isik K."/>
        </authorList>
    </citation>
    <scope>NUCLEOTIDE SEQUENCE [LARGE SCALE GENOMIC DNA]</scope>
    <source>
        <strain evidence="3 4">A8036</strain>
    </source>
</reference>
<evidence type="ECO:0000256" key="1">
    <source>
        <dbReference type="SAM" id="MobiDB-lite"/>
    </source>
</evidence>
<dbReference type="SUPFAM" id="SSF50129">
    <property type="entry name" value="GroES-like"/>
    <property type="match status" value="1"/>
</dbReference>
<comment type="caution">
    <text evidence="3">The sequence shown here is derived from an EMBL/GenBank/DDBJ whole genome shotgun (WGS) entry which is preliminary data.</text>
</comment>
<dbReference type="InterPro" id="IPR050700">
    <property type="entry name" value="YIM1/Zinc_Alcohol_DH_Fams"/>
</dbReference>
<dbReference type="Gene3D" id="3.40.50.720">
    <property type="entry name" value="NAD(P)-binding Rossmann-like Domain"/>
    <property type="match status" value="1"/>
</dbReference>
<dbReference type="InterPro" id="IPR013154">
    <property type="entry name" value="ADH-like_N"/>
</dbReference>
<dbReference type="SUPFAM" id="SSF51735">
    <property type="entry name" value="NAD(P)-binding Rossmann-fold domains"/>
    <property type="match status" value="1"/>
</dbReference>
<feature type="region of interest" description="Disordered" evidence="1">
    <location>
        <begin position="1"/>
        <end position="26"/>
    </location>
</feature>
<organism evidence="3 4">
    <name type="scientific">Actinomadura geliboluensis</name>
    <dbReference type="NCBI Taxonomy" id="882440"/>
    <lineage>
        <taxon>Bacteria</taxon>
        <taxon>Bacillati</taxon>
        <taxon>Actinomycetota</taxon>
        <taxon>Actinomycetes</taxon>
        <taxon>Streptosporangiales</taxon>
        <taxon>Thermomonosporaceae</taxon>
        <taxon>Actinomadura</taxon>
    </lineage>
</organism>
<dbReference type="Gene3D" id="3.90.180.10">
    <property type="entry name" value="Medium-chain alcohol dehydrogenases, catalytic domain"/>
    <property type="match status" value="1"/>
</dbReference>
<accession>A0A5S4HAI2</accession>